<keyword evidence="1" id="KW-1133">Transmembrane helix</keyword>
<feature type="transmembrane region" description="Helical" evidence="1">
    <location>
        <begin position="76"/>
        <end position="94"/>
    </location>
</feature>
<organism evidence="2">
    <name type="scientific">Davidia involucrata</name>
    <name type="common">Dove tree</name>
    <dbReference type="NCBI Taxonomy" id="16924"/>
    <lineage>
        <taxon>Eukaryota</taxon>
        <taxon>Viridiplantae</taxon>
        <taxon>Streptophyta</taxon>
        <taxon>Embryophyta</taxon>
        <taxon>Tracheophyta</taxon>
        <taxon>Spermatophyta</taxon>
        <taxon>Magnoliopsida</taxon>
        <taxon>eudicotyledons</taxon>
        <taxon>Gunneridae</taxon>
        <taxon>Pentapetalae</taxon>
        <taxon>asterids</taxon>
        <taxon>Cornales</taxon>
        <taxon>Nyssaceae</taxon>
        <taxon>Davidia</taxon>
    </lineage>
</organism>
<reference evidence="2" key="1">
    <citation type="submission" date="2019-08" db="EMBL/GenBank/DDBJ databases">
        <title>Reference gene set and small RNA set construction with multiple tissues from Davidia involucrata Baill.</title>
        <authorList>
            <person name="Yang H."/>
            <person name="Zhou C."/>
            <person name="Li G."/>
            <person name="Wang J."/>
            <person name="Gao P."/>
            <person name="Wang M."/>
            <person name="Wang R."/>
            <person name="Zhao Y."/>
        </authorList>
    </citation>
    <scope>NUCLEOTIDE SEQUENCE</scope>
    <source>
        <tissue evidence="2">Mixed with DoveR01_LX</tissue>
    </source>
</reference>
<proteinExistence type="predicted"/>
<dbReference type="EMBL" id="GHES01029966">
    <property type="protein sequence ID" value="MPA60525.1"/>
    <property type="molecule type" value="Transcribed_RNA"/>
</dbReference>
<protein>
    <submittedName>
        <fullName evidence="2">Uncharacterized protein</fullName>
    </submittedName>
</protein>
<accession>A0A5B7AWP2</accession>
<evidence type="ECO:0000256" key="1">
    <source>
        <dbReference type="SAM" id="Phobius"/>
    </source>
</evidence>
<gene>
    <name evidence="2" type="ORF">Din_029966</name>
</gene>
<dbReference type="AlphaFoldDB" id="A0A5B7AWP2"/>
<keyword evidence="1" id="KW-0812">Transmembrane</keyword>
<keyword evidence="1" id="KW-0472">Membrane</keyword>
<evidence type="ECO:0000313" key="2">
    <source>
        <dbReference type="EMBL" id="MPA60525.1"/>
    </source>
</evidence>
<name>A0A5B7AWP2_DAVIN</name>
<sequence>MGVDWVMNYVLQKLKELLLVLENFTKRVIGVDMGMNYVLEKLKELLLVVENFGGYLVGWLDELLPPETRGKQLRHLLQATAAFLITPVVLFVFFRCGGYLCRCFYNFFRCFCRCFYSCCRYFFKCCYSYAFSFTVAAINGGSG</sequence>